<evidence type="ECO:0000256" key="13">
    <source>
        <dbReference type="SAM" id="Coils"/>
    </source>
</evidence>
<keyword evidence="7" id="KW-1015">Disulfide bond</keyword>
<dbReference type="PANTHER" id="PTHR10681">
    <property type="entry name" value="THIOREDOXIN PEROXIDASE"/>
    <property type="match status" value="1"/>
</dbReference>
<evidence type="ECO:0000256" key="6">
    <source>
        <dbReference type="ARBA" id="ARBA00023002"/>
    </source>
</evidence>
<evidence type="ECO:0000259" key="15">
    <source>
        <dbReference type="PROSITE" id="PS51352"/>
    </source>
</evidence>
<keyword evidence="14" id="KW-1133">Transmembrane helix</keyword>
<keyword evidence="8" id="KW-0676">Redox-active center</keyword>
<protein>
    <recommendedName>
        <fullName evidence="3">Thioredoxin peroxidase</fullName>
        <ecNumber evidence="2">1.11.1.24</ecNumber>
    </recommendedName>
    <alternativeName>
        <fullName evidence="9">Peroxiredoxin</fullName>
    </alternativeName>
    <alternativeName>
        <fullName evidence="11">Thioredoxin-dependent peroxide reductase</fullName>
    </alternativeName>
    <alternativeName>
        <fullName evidence="12">Thioredoxin-dependent peroxiredoxin</fullName>
    </alternativeName>
</protein>
<dbReference type="Proteomes" id="UP000050790">
    <property type="component" value="Unassembled WGS sequence"/>
</dbReference>
<dbReference type="Gene3D" id="3.40.30.10">
    <property type="entry name" value="Glutaredoxin"/>
    <property type="match status" value="1"/>
</dbReference>
<dbReference type="CDD" id="cd03015">
    <property type="entry name" value="PRX_Typ2cys"/>
    <property type="match status" value="1"/>
</dbReference>
<keyword evidence="5" id="KW-0049">Antioxidant</keyword>
<evidence type="ECO:0000256" key="7">
    <source>
        <dbReference type="ARBA" id="ARBA00023157"/>
    </source>
</evidence>
<dbReference type="FunFam" id="3.40.30.10:FF:000003">
    <property type="entry name" value="Peroxiredoxin 1"/>
    <property type="match status" value="1"/>
</dbReference>
<dbReference type="EC" id="1.11.1.24" evidence="2"/>
<dbReference type="InterPro" id="IPR019479">
    <property type="entry name" value="Peroxiredoxin_C"/>
</dbReference>
<dbReference type="SUPFAM" id="SSF52833">
    <property type="entry name" value="Thioredoxin-like"/>
    <property type="match status" value="1"/>
</dbReference>
<dbReference type="GO" id="GO:0042744">
    <property type="term" value="P:hydrogen peroxide catabolic process"/>
    <property type="evidence" value="ECO:0007669"/>
    <property type="project" value="TreeGrafter"/>
</dbReference>
<feature type="domain" description="Thioredoxin" evidence="15">
    <location>
        <begin position="566"/>
        <end position="724"/>
    </location>
</feature>
<comment type="catalytic activity">
    <reaction evidence="10">
        <text>a hydroperoxide + [thioredoxin]-dithiol = an alcohol + [thioredoxin]-disulfide + H2O</text>
        <dbReference type="Rhea" id="RHEA:62620"/>
        <dbReference type="Rhea" id="RHEA-COMP:10698"/>
        <dbReference type="Rhea" id="RHEA-COMP:10700"/>
        <dbReference type="ChEBI" id="CHEBI:15377"/>
        <dbReference type="ChEBI" id="CHEBI:29950"/>
        <dbReference type="ChEBI" id="CHEBI:30879"/>
        <dbReference type="ChEBI" id="CHEBI:35924"/>
        <dbReference type="ChEBI" id="CHEBI:50058"/>
        <dbReference type="EC" id="1.11.1.24"/>
    </reaction>
</comment>
<evidence type="ECO:0000256" key="12">
    <source>
        <dbReference type="ARBA" id="ARBA00079296"/>
    </source>
</evidence>
<evidence type="ECO:0000256" key="11">
    <source>
        <dbReference type="ARBA" id="ARBA00078288"/>
    </source>
</evidence>
<keyword evidence="13" id="KW-0175">Coiled coil</keyword>
<keyword evidence="14" id="KW-0472">Membrane</keyword>
<dbReference type="InterPro" id="IPR013766">
    <property type="entry name" value="Thioredoxin_domain"/>
</dbReference>
<organism evidence="16 17">
    <name type="scientific">Schistosoma margrebowiei</name>
    <dbReference type="NCBI Taxonomy" id="48269"/>
    <lineage>
        <taxon>Eukaryota</taxon>
        <taxon>Metazoa</taxon>
        <taxon>Spiralia</taxon>
        <taxon>Lophotrochozoa</taxon>
        <taxon>Platyhelminthes</taxon>
        <taxon>Trematoda</taxon>
        <taxon>Digenea</taxon>
        <taxon>Strigeidida</taxon>
        <taxon>Schistosomatoidea</taxon>
        <taxon>Schistosomatidae</taxon>
        <taxon>Schistosoma</taxon>
    </lineage>
</organism>
<dbReference type="GO" id="GO:0033554">
    <property type="term" value="P:cellular response to stress"/>
    <property type="evidence" value="ECO:0007669"/>
    <property type="project" value="TreeGrafter"/>
</dbReference>
<evidence type="ECO:0000313" key="16">
    <source>
        <dbReference type="Proteomes" id="UP000050790"/>
    </source>
</evidence>
<evidence type="ECO:0000256" key="4">
    <source>
        <dbReference type="ARBA" id="ARBA00022559"/>
    </source>
</evidence>
<dbReference type="Pfam" id="PF00578">
    <property type="entry name" value="AhpC-TSA"/>
    <property type="match status" value="1"/>
</dbReference>
<dbReference type="WBParaSite" id="SMRG1_71260.1">
    <property type="protein sequence ID" value="SMRG1_71260.1"/>
    <property type="gene ID" value="SMRG1_71260"/>
</dbReference>
<dbReference type="Pfam" id="PF10417">
    <property type="entry name" value="1-cysPrx_C"/>
    <property type="match status" value="1"/>
</dbReference>
<dbReference type="AlphaFoldDB" id="A0AA85A9E0"/>
<dbReference type="InterPro" id="IPR036249">
    <property type="entry name" value="Thioredoxin-like_sf"/>
</dbReference>
<keyword evidence="4" id="KW-0575">Peroxidase</keyword>
<dbReference type="GO" id="GO:0006979">
    <property type="term" value="P:response to oxidative stress"/>
    <property type="evidence" value="ECO:0007669"/>
    <property type="project" value="TreeGrafter"/>
</dbReference>
<evidence type="ECO:0000313" key="17">
    <source>
        <dbReference type="WBParaSite" id="SMRG1_71260.1"/>
    </source>
</evidence>
<dbReference type="InterPro" id="IPR000866">
    <property type="entry name" value="AhpC/TSA"/>
</dbReference>
<evidence type="ECO:0000256" key="2">
    <source>
        <dbReference type="ARBA" id="ARBA00013017"/>
    </source>
</evidence>
<dbReference type="PANTHER" id="PTHR10681:SF171">
    <property type="entry name" value="PEROXIREDOXIN 4"/>
    <property type="match status" value="1"/>
</dbReference>
<dbReference type="PROSITE" id="PS51352">
    <property type="entry name" value="THIOREDOXIN_2"/>
    <property type="match status" value="1"/>
</dbReference>
<evidence type="ECO:0000256" key="8">
    <source>
        <dbReference type="ARBA" id="ARBA00023284"/>
    </source>
</evidence>
<accession>A0AA85A9E0</accession>
<sequence>MTEDEISLLIANFSESVTPGSKYHAMLVKLHQILTKNLYNSVEHYMTLKQPTTMPNMETHGEAFLWKQWDQEHSDRYFKLTPSVYPNKFDFITMEANEALIALFEKHTEFLNKLSSRYFNQTFHSSHIRRKLWSIILLSRCKSQRIKLEQAIQLFSPNQNQHILVECRNFLNSCVSMSSIKDSVGCLYAMNYLLKFYQNIMNINDNVKHHHIKIVSILVLVMKDYLSKNQPPNVETIGVLIQEFFVLLSILPSFITQLPTIWFTHQSLQKVIYNENYKINGISEMNDNKYIKFSQSVLKHLRYIDDNIASSVVKQVLFVKDIDIISNLTNEEDIYSEIFYTFIEPIIQSVFIGYLSQSTLLYIWDQLILCIAGAEPIESNLLYILSCFIAIFIFLCWIRISNYSLCDISQYEYRNTIDEQKEINRKEIISLNEQFLIIGPKLEKDDFQFLIKKYFFMDIFCLLSGTQQYNTNNCLLSNDELLTSTEWSSILKKSHLIDPSQRKEQRLLHYAELERLRNTEDHLIKMKDQLDTYKTRLKEASDEISHSKRLLSQYVTKQDDSLNKMLIPTKPAPNFKGKAVINGIFKQISLQDYMGKYVVLFFYPADFTFVCPTEIIAYSERVEDFEKRNCQVIACSTDSEYCHLAWTNMDRKAGGLGPMKIPLLADTTKCISRSYGVLDEEEGNAFRGLFIIDGKGILRQITVNDRPVGRSVDETIRLLDAFQFVEKHGEVCPANWKAGKKTIKPDPNASKEFFASSTENVPVH</sequence>
<dbReference type="GO" id="GO:0008379">
    <property type="term" value="F:thioredoxin peroxidase activity"/>
    <property type="evidence" value="ECO:0007669"/>
    <property type="project" value="TreeGrafter"/>
</dbReference>
<evidence type="ECO:0000256" key="5">
    <source>
        <dbReference type="ARBA" id="ARBA00022862"/>
    </source>
</evidence>
<feature type="transmembrane region" description="Helical" evidence="14">
    <location>
        <begin position="381"/>
        <end position="400"/>
    </location>
</feature>
<name>A0AA85A9E0_9TREM</name>
<reference evidence="17" key="1">
    <citation type="submission" date="2023-11" db="UniProtKB">
        <authorList>
            <consortium name="WormBaseParasite"/>
        </authorList>
    </citation>
    <scope>IDENTIFICATION</scope>
</reference>
<feature type="transmembrane region" description="Helical" evidence="14">
    <location>
        <begin position="351"/>
        <end position="374"/>
    </location>
</feature>
<keyword evidence="6" id="KW-0560">Oxidoreductase</keyword>
<evidence type="ECO:0000256" key="3">
    <source>
        <dbReference type="ARBA" id="ARBA00018824"/>
    </source>
</evidence>
<evidence type="ECO:0000256" key="10">
    <source>
        <dbReference type="ARBA" id="ARBA00049091"/>
    </source>
</evidence>
<feature type="coiled-coil region" evidence="13">
    <location>
        <begin position="516"/>
        <end position="550"/>
    </location>
</feature>
<evidence type="ECO:0000256" key="9">
    <source>
        <dbReference type="ARBA" id="ARBA00032077"/>
    </source>
</evidence>
<dbReference type="GO" id="GO:0045454">
    <property type="term" value="P:cell redox homeostasis"/>
    <property type="evidence" value="ECO:0007669"/>
    <property type="project" value="TreeGrafter"/>
</dbReference>
<dbReference type="GO" id="GO:0005829">
    <property type="term" value="C:cytosol"/>
    <property type="evidence" value="ECO:0007669"/>
    <property type="project" value="TreeGrafter"/>
</dbReference>
<evidence type="ECO:0000256" key="1">
    <source>
        <dbReference type="ARBA" id="ARBA00009796"/>
    </source>
</evidence>
<dbReference type="InterPro" id="IPR050217">
    <property type="entry name" value="Peroxiredoxin"/>
</dbReference>
<comment type="similarity">
    <text evidence="1">Belongs to the peroxiredoxin family. AhpC/Prx1 subfamily.</text>
</comment>
<keyword evidence="14" id="KW-0812">Transmembrane</keyword>
<evidence type="ECO:0000256" key="14">
    <source>
        <dbReference type="SAM" id="Phobius"/>
    </source>
</evidence>
<proteinExistence type="inferred from homology"/>